<keyword evidence="7" id="KW-0479">Metal-binding</keyword>
<evidence type="ECO:0000256" key="1">
    <source>
        <dbReference type="ARBA" id="ARBA00001966"/>
    </source>
</evidence>
<dbReference type="Pfam" id="PF10588">
    <property type="entry name" value="NADH-G_4Fe-4S_3"/>
    <property type="match status" value="1"/>
</dbReference>
<keyword evidence="8" id="KW-1278">Translocase</keyword>
<dbReference type="InterPro" id="IPR036010">
    <property type="entry name" value="2Fe-2S_ferredoxin-like_sf"/>
</dbReference>
<dbReference type="InterPro" id="IPR054351">
    <property type="entry name" value="NADH_UbQ_OxRdtase_ferredoxin"/>
</dbReference>
<keyword evidence="9" id="KW-0408">Iron</keyword>
<evidence type="ECO:0000256" key="5">
    <source>
        <dbReference type="ARBA" id="ARBA00022485"/>
    </source>
</evidence>
<dbReference type="GO" id="GO:0008137">
    <property type="term" value="F:NADH dehydrogenase (ubiquinone) activity"/>
    <property type="evidence" value="ECO:0007669"/>
    <property type="project" value="InterPro"/>
</dbReference>
<dbReference type="InterPro" id="IPR001041">
    <property type="entry name" value="2Fe-2S_ferredoxin-type"/>
</dbReference>
<evidence type="ECO:0000256" key="7">
    <source>
        <dbReference type="ARBA" id="ARBA00022723"/>
    </source>
</evidence>
<dbReference type="InterPro" id="IPR019574">
    <property type="entry name" value="NADH_UbQ_OxRdtase_Gsu_4Fe4S-bd"/>
</dbReference>
<evidence type="ECO:0000259" key="18">
    <source>
        <dbReference type="PROSITE" id="PS51379"/>
    </source>
</evidence>
<keyword evidence="10" id="KW-0411">Iron-sulfur</keyword>
<dbReference type="InterPro" id="IPR050157">
    <property type="entry name" value="PSI_iron-sulfur_center"/>
</dbReference>
<dbReference type="EMBL" id="SMAO01000002">
    <property type="protein sequence ID" value="TCT23137.1"/>
    <property type="molecule type" value="Genomic_DNA"/>
</dbReference>
<protein>
    <recommendedName>
        <fullName evidence="4">NADH-quinone oxidoreductase subunit G</fullName>
    </recommendedName>
    <alternativeName>
        <fullName evidence="14">NADH dehydrogenase I subunit G</fullName>
    </alternativeName>
    <alternativeName>
        <fullName evidence="15">NDH-1 subunit G</fullName>
    </alternativeName>
</protein>
<dbReference type="GO" id="GO:0051537">
    <property type="term" value="F:2 iron, 2 sulfur cluster binding"/>
    <property type="evidence" value="ECO:0007669"/>
    <property type="project" value="UniProtKB-KW"/>
</dbReference>
<evidence type="ECO:0000256" key="6">
    <source>
        <dbReference type="ARBA" id="ARBA00022714"/>
    </source>
</evidence>
<feature type="domain" description="2Fe-2S ferredoxin-type" evidence="17">
    <location>
        <begin position="11"/>
        <end position="89"/>
    </location>
</feature>
<keyword evidence="12" id="KW-0472">Membrane</keyword>
<dbReference type="CDD" id="cd00207">
    <property type="entry name" value="fer2"/>
    <property type="match status" value="1"/>
</dbReference>
<feature type="domain" description="4Fe-4S ferredoxin-type" evidence="18">
    <location>
        <begin position="148"/>
        <end position="178"/>
    </location>
</feature>
<dbReference type="GO" id="GO:0042773">
    <property type="term" value="P:ATP synthesis coupled electron transport"/>
    <property type="evidence" value="ECO:0007669"/>
    <property type="project" value="InterPro"/>
</dbReference>
<dbReference type="AlphaFoldDB" id="A0A4R3N468"/>
<evidence type="ECO:0000256" key="8">
    <source>
        <dbReference type="ARBA" id="ARBA00022967"/>
    </source>
</evidence>
<evidence type="ECO:0000256" key="2">
    <source>
        <dbReference type="ARBA" id="ARBA00004370"/>
    </source>
</evidence>
<dbReference type="RefSeq" id="WP_132976243.1">
    <property type="nucleotide sequence ID" value="NZ_SMAO01000002.1"/>
</dbReference>
<comment type="cofactor">
    <cofactor evidence="1">
        <name>[4Fe-4S] cluster</name>
        <dbReference type="ChEBI" id="CHEBI:49883"/>
    </cofactor>
</comment>
<dbReference type="InterPro" id="IPR017900">
    <property type="entry name" value="4Fe4S_Fe_S_CS"/>
</dbReference>
<keyword evidence="5" id="KW-0004">4Fe-4S</keyword>
<dbReference type="Gene3D" id="3.30.70.20">
    <property type="match status" value="1"/>
</dbReference>
<dbReference type="GO" id="GO:0016020">
    <property type="term" value="C:membrane"/>
    <property type="evidence" value="ECO:0007669"/>
    <property type="project" value="UniProtKB-SubCell"/>
</dbReference>
<keyword evidence="11" id="KW-0520">NAD</keyword>
<keyword evidence="6" id="KW-0001">2Fe-2S</keyword>
<gene>
    <name evidence="20" type="ORF">EDC35_102474</name>
</gene>
<proteinExistence type="inferred from homology"/>
<evidence type="ECO:0000313" key="20">
    <source>
        <dbReference type="EMBL" id="TCT23137.1"/>
    </source>
</evidence>
<evidence type="ECO:0000256" key="12">
    <source>
        <dbReference type="ARBA" id="ARBA00023136"/>
    </source>
</evidence>
<dbReference type="PANTHER" id="PTHR24960:SF84">
    <property type="entry name" value="HYDROGENASE SUBUNIT"/>
    <property type="match status" value="1"/>
</dbReference>
<evidence type="ECO:0000256" key="4">
    <source>
        <dbReference type="ARBA" id="ARBA00019902"/>
    </source>
</evidence>
<evidence type="ECO:0000256" key="16">
    <source>
        <dbReference type="ARBA" id="ARBA00034078"/>
    </source>
</evidence>
<dbReference type="PROSITE" id="PS51839">
    <property type="entry name" value="4FE4S_HC3"/>
    <property type="match status" value="1"/>
</dbReference>
<dbReference type="PANTHER" id="PTHR24960">
    <property type="entry name" value="PHOTOSYSTEM I IRON-SULFUR CENTER-RELATED"/>
    <property type="match status" value="1"/>
</dbReference>
<dbReference type="GO" id="GO:0016491">
    <property type="term" value="F:oxidoreductase activity"/>
    <property type="evidence" value="ECO:0007669"/>
    <property type="project" value="InterPro"/>
</dbReference>
<organism evidence="20 21">
    <name type="scientific">Thiobaca trueperi</name>
    <dbReference type="NCBI Taxonomy" id="127458"/>
    <lineage>
        <taxon>Bacteria</taxon>
        <taxon>Pseudomonadati</taxon>
        <taxon>Pseudomonadota</taxon>
        <taxon>Gammaproteobacteria</taxon>
        <taxon>Chromatiales</taxon>
        <taxon>Chromatiaceae</taxon>
        <taxon>Thiobaca</taxon>
    </lineage>
</organism>
<comment type="similarity">
    <text evidence="3">Belongs to the complex I 75 kDa subunit family.</text>
</comment>
<dbReference type="GO" id="GO:0003677">
    <property type="term" value="F:DNA binding"/>
    <property type="evidence" value="ECO:0007669"/>
    <property type="project" value="UniProtKB-KW"/>
</dbReference>
<comment type="cofactor">
    <cofactor evidence="16">
        <name>[2Fe-2S] cluster</name>
        <dbReference type="ChEBI" id="CHEBI:190135"/>
    </cofactor>
</comment>
<dbReference type="FunFam" id="3.10.20.740:FF:000004">
    <property type="entry name" value="NADH-quinone oxidoreductase"/>
    <property type="match status" value="1"/>
</dbReference>
<dbReference type="SUPFAM" id="SSF54862">
    <property type="entry name" value="4Fe-4S ferredoxins"/>
    <property type="match status" value="1"/>
</dbReference>
<evidence type="ECO:0000256" key="9">
    <source>
        <dbReference type="ARBA" id="ARBA00023004"/>
    </source>
</evidence>
<dbReference type="PIRSF" id="PIRSF000309">
    <property type="entry name" value="NAD_red_hyd_HoxU"/>
    <property type="match status" value="1"/>
</dbReference>
<comment type="subunit">
    <text evidence="13">Composed of 13 different subunits. Subunits NuoCD, E, F, and G constitute the peripheral sector of the complex.</text>
</comment>
<dbReference type="Pfam" id="PF13510">
    <property type="entry name" value="Fer2_4"/>
    <property type="match status" value="1"/>
</dbReference>
<keyword evidence="21" id="KW-1185">Reference proteome</keyword>
<reference evidence="20 21" key="1">
    <citation type="submission" date="2019-03" db="EMBL/GenBank/DDBJ databases">
        <title>Genomic Encyclopedia of Type Strains, Phase IV (KMG-IV): sequencing the most valuable type-strain genomes for metagenomic binning, comparative biology and taxonomic classification.</title>
        <authorList>
            <person name="Goeker M."/>
        </authorList>
    </citation>
    <scope>NUCLEOTIDE SEQUENCE [LARGE SCALE GENOMIC DNA]</scope>
    <source>
        <strain evidence="20 21">DSM 13587</strain>
    </source>
</reference>
<feature type="domain" description="4Fe-4S ferredoxin-type" evidence="18">
    <location>
        <begin position="192"/>
        <end position="221"/>
    </location>
</feature>
<dbReference type="OrthoDB" id="9810782at2"/>
<dbReference type="SMART" id="SM00929">
    <property type="entry name" value="NADH-G_4Fe-4S_3"/>
    <property type="match status" value="1"/>
</dbReference>
<dbReference type="PROSITE" id="PS51085">
    <property type="entry name" value="2FE2S_FER_2"/>
    <property type="match status" value="1"/>
</dbReference>
<dbReference type="FunFam" id="3.30.70.20:FF:000002">
    <property type="entry name" value="NADH-ubiquinone oxidoreductase 75 kDa subunit"/>
    <property type="match status" value="1"/>
</dbReference>
<evidence type="ECO:0000256" key="10">
    <source>
        <dbReference type="ARBA" id="ARBA00023014"/>
    </source>
</evidence>
<dbReference type="SUPFAM" id="SSF54292">
    <property type="entry name" value="2Fe-2S ferredoxin-like"/>
    <property type="match status" value="1"/>
</dbReference>
<dbReference type="Gene3D" id="3.10.20.740">
    <property type="match status" value="1"/>
</dbReference>
<dbReference type="PROSITE" id="PS00198">
    <property type="entry name" value="4FE4S_FER_1"/>
    <property type="match status" value="1"/>
</dbReference>
<comment type="caution">
    <text evidence="20">The sequence shown here is derived from an EMBL/GenBank/DDBJ whole genome shotgun (WGS) entry which is preliminary data.</text>
</comment>
<evidence type="ECO:0000313" key="21">
    <source>
        <dbReference type="Proteomes" id="UP000295717"/>
    </source>
</evidence>
<dbReference type="GO" id="GO:0046872">
    <property type="term" value="F:metal ion binding"/>
    <property type="evidence" value="ECO:0007669"/>
    <property type="project" value="UniProtKB-KW"/>
</dbReference>
<dbReference type="InterPro" id="IPR016214">
    <property type="entry name" value="NAD-red_Hydgase_HoxS_gsu"/>
</dbReference>
<dbReference type="Pfam" id="PF22117">
    <property type="entry name" value="Fer4_Nqo3"/>
    <property type="match status" value="1"/>
</dbReference>
<dbReference type="InterPro" id="IPR017896">
    <property type="entry name" value="4Fe4S_Fe-S-bd"/>
</dbReference>
<evidence type="ECO:0000256" key="15">
    <source>
        <dbReference type="ARBA" id="ARBA00032783"/>
    </source>
</evidence>
<evidence type="ECO:0000256" key="3">
    <source>
        <dbReference type="ARBA" id="ARBA00005404"/>
    </source>
</evidence>
<dbReference type="NCBIfam" id="NF005745">
    <property type="entry name" value="PRK07569.1"/>
    <property type="match status" value="1"/>
</dbReference>
<dbReference type="GO" id="GO:0051539">
    <property type="term" value="F:4 iron, 4 sulfur cluster binding"/>
    <property type="evidence" value="ECO:0007669"/>
    <property type="project" value="UniProtKB-KW"/>
</dbReference>
<dbReference type="InterPro" id="IPR000283">
    <property type="entry name" value="NADH_UbQ_OxRdtase_75kDa_su_CS"/>
</dbReference>
<name>A0A4R3N468_9GAMM</name>
<feature type="domain" description="4Fe-4S His(Cys)3-ligated-type" evidence="19">
    <location>
        <begin position="89"/>
        <end position="128"/>
    </location>
</feature>
<evidence type="ECO:0000259" key="17">
    <source>
        <dbReference type="PROSITE" id="PS51085"/>
    </source>
</evidence>
<dbReference type="Proteomes" id="UP000295717">
    <property type="component" value="Unassembled WGS sequence"/>
</dbReference>
<evidence type="ECO:0000256" key="13">
    <source>
        <dbReference type="ARBA" id="ARBA00026021"/>
    </source>
</evidence>
<accession>A0A4R3N468</accession>
<keyword evidence="20" id="KW-0371">Homeobox</keyword>
<dbReference type="PROSITE" id="PS00641">
    <property type="entry name" value="COMPLEX1_75K_1"/>
    <property type="match status" value="1"/>
</dbReference>
<dbReference type="PROSITE" id="PS51379">
    <property type="entry name" value="4FE4S_FER_2"/>
    <property type="match status" value="2"/>
</dbReference>
<evidence type="ECO:0000256" key="11">
    <source>
        <dbReference type="ARBA" id="ARBA00023027"/>
    </source>
</evidence>
<evidence type="ECO:0000256" key="14">
    <source>
        <dbReference type="ARBA" id="ARBA00031577"/>
    </source>
</evidence>
<evidence type="ECO:0000259" key="19">
    <source>
        <dbReference type="PROSITE" id="PS51839"/>
    </source>
</evidence>
<comment type="subcellular location">
    <subcellularLocation>
        <location evidence="2">Membrane</location>
    </subcellularLocation>
</comment>
<sequence length="243" mass="27018">MALPATTPNVRVVTLTIDGRDLSAREDETIIEVCRENQIPIPSLCYLDGLSIWGGCRLCVVELEGQGRLFAACSTRVAEGMRIQTNTEKLQRYRRVIIELLFAERNHVCSVCVSNGHCELQWHAQKCGVDHVSVPYRQAAYPVDSSHEMFRMDHNRCILCTRCVRVCDEIEGAHTKDVMGRGSDCQIITDLAAPWGDSDTCTSCGKCVQVCPTGALVKQGTSAGEMVKDQHFLPILARRRHAQ</sequence>